<organism evidence="2 3">
    <name type="scientific">Phenylobacterium ferrooxidans</name>
    <dbReference type="NCBI Taxonomy" id="2982689"/>
    <lineage>
        <taxon>Bacteria</taxon>
        <taxon>Pseudomonadati</taxon>
        <taxon>Pseudomonadota</taxon>
        <taxon>Alphaproteobacteria</taxon>
        <taxon>Caulobacterales</taxon>
        <taxon>Caulobacteraceae</taxon>
        <taxon>Phenylobacterium</taxon>
    </lineage>
</organism>
<dbReference type="RefSeq" id="WP_377371584.1">
    <property type="nucleotide sequence ID" value="NZ_JAOTJD010000054.1"/>
</dbReference>
<feature type="signal peptide" evidence="1">
    <location>
        <begin position="1"/>
        <end position="20"/>
    </location>
</feature>
<keyword evidence="1" id="KW-0732">Signal</keyword>
<keyword evidence="3" id="KW-1185">Reference proteome</keyword>
<name>A0ABW6CTC1_9CAUL</name>
<feature type="chain" id="PRO_5045183489" evidence="1">
    <location>
        <begin position="21"/>
        <end position="131"/>
    </location>
</feature>
<sequence>MKRSLSLALLMAVCASGAHAAPAWRVQQSCALKRYLGATPAFANTWGRDASQVSHGRRPAATAWRTEPAARFNYTTAMASGRAFADRAADLLARREGISRDEALRVIGADPGPWPEVTEAKCDALERLARR</sequence>
<evidence type="ECO:0000313" key="2">
    <source>
        <dbReference type="EMBL" id="MFD3266325.1"/>
    </source>
</evidence>
<reference evidence="2 3" key="1">
    <citation type="submission" date="2022-09" db="EMBL/GenBank/DDBJ databases">
        <title>New species of Phenylobacterium.</title>
        <authorList>
            <person name="Mieszkin S."/>
        </authorList>
    </citation>
    <scope>NUCLEOTIDE SEQUENCE [LARGE SCALE GENOMIC DNA]</scope>
    <source>
        <strain evidence="2 3">HK31-G</strain>
    </source>
</reference>
<protein>
    <submittedName>
        <fullName evidence="2">Uncharacterized protein</fullName>
    </submittedName>
</protein>
<dbReference type="EMBL" id="JAOTJD010000054">
    <property type="protein sequence ID" value="MFD3266325.1"/>
    <property type="molecule type" value="Genomic_DNA"/>
</dbReference>
<comment type="caution">
    <text evidence="2">The sequence shown here is derived from an EMBL/GenBank/DDBJ whole genome shotgun (WGS) entry which is preliminary data.</text>
</comment>
<accession>A0ABW6CTC1</accession>
<dbReference type="Proteomes" id="UP001598130">
    <property type="component" value="Unassembled WGS sequence"/>
</dbReference>
<gene>
    <name evidence="2" type="ORF">OCL97_20480</name>
</gene>
<evidence type="ECO:0000313" key="3">
    <source>
        <dbReference type="Proteomes" id="UP001598130"/>
    </source>
</evidence>
<proteinExistence type="predicted"/>
<evidence type="ECO:0000256" key="1">
    <source>
        <dbReference type="SAM" id="SignalP"/>
    </source>
</evidence>